<reference evidence="3" key="1">
    <citation type="journal article" date="2019" name="Int. J. Syst. Evol. Microbiol.">
        <title>The Global Catalogue of Microorganisms (GCM) 10K type strain sequencing project: providing services to taxonomists for standard genome sequencing and annotation.</title>
        <authorList>
            <consortium name="The Broad Institute Genomics Platform"/>
            <consortium name="The Broad Institute Genome Sequencing Center for Infectious Disease"/>
            <person name="Wu L."/>
            <person name="Ma J."/>
        </authorList>
    </citation>
    <scope>NUCLEOTIDE SEQUENCE [LARGE SCALE GENOMIC DNA]</scope>
    <source>
        <strain evidence="3">JCM 4733</strain>
    </source>
</reference>
<keyword evidence="3" id="KW-1185">Reference proteome</keyword>
<dbReference type="Proteomes" id="UP000653644">
    <property type="component" value="Unassembled WGS sequence"/>
</dbReference>
<protein>
    <submittedName>
        <fullName evidence="2">Uncharacterized protein</fullName>
    </submittedName>
</protein>
<comment type="caution">
    <text evidence="2">The sequence shown here is derived from an EMBL/GenBank/DDBJ whole genome shotgun (WGS) entry which is preliminary data.</text>
</comment>
<name>A0ABQ3D1Z4_9ACTN</name>
<accession>A0ABQ3D1Z4</accession>
<dbReference type="EMBL" id="BMVN01000025">
    <property type="protein sequence ID" value="GHA46864.1"/>
    <property type="molecule type" value="Genomic_DNA"/>
</dbReference>
<organism evidence="2 3">
    <name type="scientific">Streptomyces canarius</name>
    <dbReference type="NCBI Taxonomy" id="285453"/>
    <lineage>
        <taxon>Bacteria</taxon>
        <taxon>Bacillati</taxon>
        <taxon>Actinomycetota</taxon>
        <taxon>Actinomycetes</taxon>
        <taxon>Kitasatosporales</taxon>
        <taxon>Streptomycetaceae</taxon>
        <taxon>Streptomyces</taxon>
    </lineage>
</organism>
<evidence type="ECO:0000313" key="3">
    <source>
        <dbReference type="Proteomes" id="UP000653644"/>
    </source>
</evidence>
<gene>
    <name evidence="2" type="ORF">GCM10010345_59200</name>
</gene>
<evidence type="ECO:0000313" key="2">
    <source>
        <dbReference type="EMBL" id="GHA46864.1"/>
    </source>
</evidence>
<evidence type="ECO:0000256" key="1">
    <source>
        <dbReference type="SAM" id="MobiDB-lite"/>
    </source>
</evidence>
<sequence>MPPAVPGAAQAARDEYRTARYRSGGVGRAPAWPGTGGGFLSAARDQTQTTGTGMAGRLR</sequence>
<feature type="region of interest" description="Disordered" evidence="1">
    <location>
        <begin position="24"/>
        <end position="59"/>
    </location>
</feature>
<proteinExistence type="predicted"/>